<comment type="caution">
    <text evidence="1">The sequence shown here is derived from an EMBL/GenBank/DDBJ whole genome shotgun (WGS) entry which is preliminary data.</text>
</comment>
<gene>
    <name evidence="1" type="ORF">EJK17_08165</name>
</gene>
<dbReference type="PANTHER" id="PTHR15394">
    <property type="entry name" value="SERINE HYDROLASE RBBP9"/>
    <property type="match status" value="1"/>
</dbReference>
<dbReference type="Gene3D" id="3.40.50.1820">
    <property type="entry name" value="alpha/beta hydrolase"/>
    <property type="match status" value="1"/>
</dbReference>
<protein>
    <submittedName>
        <fullName evidence="1">Serine hydrolase family protein</fullName>
    </submittedName>
</protein>
<keyword evidence="1" id="KW-0378">Hydrolase</keyword>
<dbReference type="AlphaFoldDB" id="A0A437STR7"/>
<dbReference type="RefSeq" id="WP_103662088.1">
    <property type="nucleotide sequence ID" value="NZ_ML136890.1"/>
</dbReference>
<proteinExistence type="predicted"/>
<evidence type="ECO:0000313" key="2">
    <source>
        <dbReference type="Proteomes" id="UP000288291"/>
    </source>
</evidence>
<dbReference type="Proteomes" id="UP000288291">
    <property type="component" value="Unassembled WGS sequence"/>
</dbReference>
<sequence>MTKNAYLIHGTSTKDDDWFPWLEQAAAPEIKVNRLDLPNPFNPEQNEWNQAVDAQIPVEDGITIIAHSLGCVTALRYVERHQIKDVNLILVGAFVDPLSAYPELNNFMNPAPDLSKIKSKISHATVITAVNDPIAPYKMAVKVANELGAKLIVRENGGHFLSSDGYTEFPLVLKELKGFN</sequence>
<dbReference type="Pfam" id="PF06821">
    <property type="entry name" value="Ser_hydrolase"/>
    <property type="match status" value="1"/>
</dbReference>
<evidence type="ECO:0000313" key="1">
    <source>
        <dbReference type="EMBL" id="RVU70339.1"/>
    </source>
</evidence>
<dbReference type="GO" id="GO:0016787">
    <property type="term" value="F:hydrolase activity"/>
    <property type="evidence" value="ECO:0007669"/>
    <property type="project" value="UniProtKB-KW"/>
</dbReference>
<organism evidence="1 2">
    <name type="scientific">Lactobacillus xujianguonis</name>
    <dbReference type="NCBI Taxonomy" id="2495899"/>
    <lineage>
        <taxon>Bacteria</taxon>
        <taxon>Bacillati</taxon>
        <taxon>Bacillota</taxon>
        <taxon>Bacilli</taxon>
        <taxon>Lactobacillales</taxon>
        <taxon>Lactobacillaceae</taxon>
        <taxon>Lactobacillus</taxon>
    </lineage>
</organism>
<reference evidence="1 2" key="1">
    <citation type="submission" date="2018-12" db="EMBL/GenBank/DDBJ databases">
        <authorList>
            <person name="Meng J."/>
        </authorList>
    </citation>
    <scope>NUCLEOTIDE SEQUENCE [LARGE SCALE GENOMIC DNA]</scope>
    <source>
        <strain evidence="1 2">HT111-2</strain>
    </source>
</reference>
<dbReference type="SUPFAM" id="SSF53474">
    <property type="entry name" value="alpha/beta-Hydrolases"/>
    <property type="match status" value="1"/>
</dbReference>
<dbReference type="InterPro" id="IPR010662">
    <property type="entry name" value="RBBP9/YdeN"/>
</dbReference>
<keyword evidence="2" id="KW-1185">Reference proteome</keyword>
<accession>A0A437STR7</accession>
<dbReference type="PANTHER" id="PTHR15394:SF3">
    <property type="entry name" value="SERINE HYDROLASE RBBP9"/>
    <property type="match status" value="1"/>
</dbReference>
<dbReference type="InterPro" id="IPR029058">
    <property type="entry name" value="AB_hydrolase_fold"/>
</dbReference>
<name>A0A437STR7_9LACO</name>
<dbReference type="EMBL" id="RXIA01000022">
    <property type="protein sequence ID" value="RVU70339.1"/>
    <property type="molecule type" value="Genomic_DNA"/>
</dbReference>